<dbReference type="Proteomes" id="UP000051887">
    <property type="component" value="Unassembled WGS sequence"/>
</dbReference>
<protein>
    <submittedName>
        <fullName evidence="5">Modulator of FtsH protease HflK</fullName>
    </submittedName>
</protein>
<dbReference type="RefSeq" id="WP_058243184.1">
    <property type="nucleotide sequence ID" value="NZ_CYSB01000005.1"/>
</dbReference>
<keyword evidence="6" id="KW-1185">Reference proteome</keyword>
<reference evidence="4 6" key="1">
    <citation type="submission" date="2015-09" db="EMBL/GenBank/DDBJ databases">
        <authorList>
            <person name="Rodrigo-Torres L."/>
            <person name="Arahal D.R."/>
        </authorList>
    </citation>
    <scope>NUCLEOTIDE SEQUENCE [LARGE SCALE GENOMIC DNA]</scope>
    <source>
        <strain evidence="4 6">CECT 5118</strain>
    </source>
</reference>
<evidence type="ECO:0000313" key="4">
    <source>
        <dbReference type="EMBL" id="CUH63430.1"/>
    </source>
</evidence>
<feature type="domain" description="Band 7" evidence="3">
    <location>
        <begin position="149"/>
        <end position="308"/>
    </location>
</feature>
<dbReference type="EMBL" id="CYSC01000027">
    <property type="protein sequence ID" value="CUH71933.1"/>
    <property type="molecule type" value="Genomic_DNA"/>
</dbReference>
<evidence type="ECO:0000313" key="6">
    <source>
        <dbReference type="Proteomes" id="UP000051086"/>
    </source>
</evidence>
<dbReference type="InterPro" id="IPR001107">
    <property type="entry name" value="Band_7"/>
</dbReference>
<proteinExistence type="inferred from homology"/>
<dbReference type="PANTHER" id="PTHR10264">
    <property type="entry name" value="BAND 7 PROTEIN-RELATED"/>
    <property type="match status" value="1"/>
</dbReference>
<evidence type="ECO:0000259" key="3">
    <source>
        <dbReference type="SMART" id="SM00244"/>
    </source>
</evidence>
<evidence type="ECO:0000256" key="1">
    <source>
        <dbReference type="ARBA" id="ARBA00004167"/>
    </source>
</evidence>
<dbReference type="Gene3D" id="3.30.479.30">
    <property type="entry name" value="Band 7 domain"/>
    <property type="match status" value="1"/>
</dbReference>
<dbReference type="AlphaFoldDB" id="A0A0P1FQC6"/>
<dbReference type="GO" id="GO:0006508">
    <property type="term" value="P:proteolysis"/>
    <property type="evidence" value="ECO:0007669"/>
    <property type="project" value="UniProtKB-KW"/>
</dbReference>
<dbReference type="GO" id="GO:0008233">
    <property type="term" value="F:peptidase activity"/>
    <property type="evidence" value="ECO:0007669"/>
    <property type="project" value="UniProtKB-KW"/>
</dbReference>
<keyword evidence="5" id="KW-0378">Hydrolase</keyword>
<evidence type="ECO:0000256" key="2">
    <source>
        <dbReference type="ARBA" id="ARBA00008164"/>
    </source>
</evidence>
<dbReference type="OrthoDB" id="5501731at2"/>
<organism evidence="5 7">
    <name type="scientific">Thalassovita autumnalis</name>
    <dbReference type="NCBI Taxonomy" id="2072972"/>
    <lineage>
        <taxon>Bacteria</taxon>
        <taxon>Pseudomonadati</taxon>
        <taxon>Pseudomonadota</taxon>
        <taxon>Alphaproteobacteria</taxon>
        <taxon>Rhodobacterales</taxon>
        <taxon>Roseobacteraceae</taxon>
        <taxon>Thalassovita</taxon>
    </lineage>
</organism>
<dbReference type="PANTHER" id="PTHR10264:SF83">
    <property type="entry name" value="BLL5629 PROTEIN"/>
    <property type="match status" value="1"/>
</dbReference>
<keyword evidence="5" id="KW-0645">Protease</keyword>
<sequence length="381" mass="42273">MNIVEKILDTLTGYERVTLQETERMLVLDEGRFAAILGAGRHRVKVKDSLREVHTIDQLRFVSPYDRALFRQRPDLAQAHLLEVRTGPEELVLVTRDGRPLEVRMPDSRVVYWKDAGEWAFETFQLSEGLQVPGALLSRLTAAGVTAGLTQVTVAEGHIGLLSVDGKPSGQLQPGVHGFWKAGRALSLKQVDLRMRTHEVLGQEILTKDRVTLRVNLTAQFRVVDAEVAVTKVKDFEEALHKALQLAFRKTLGALTLDRLLAEKVTVDAEAAEKVRAEMSGLGLEVGEIALKDVILPGEMRDILNKVVTAEKEAEANVIRRREETNATRALLNTAKVMAENPVMLRLKELEALEKVAGKVERLTVHNGTKGLLSDLVSLKE</sequence>
<dbReference type="InterPro" id="IPR043202">
    <property type="entry name" value="Band-7_stomatin-like"/>
</dbReference>
<dbReference type="Pfam" id="PF01145">
    <property type="entry name" value="Band_7"/>
    <property type="match status" value="1"/>
</dbReference>
<dbReference type="CDD" id="cd13438">
    <property type="entry name" value="SPFH_eoslipins_u2"/>
    <property type="match status" value="1"/>
</dbReference>
<comment type="similarity">
    <text evidence="2">Belongs to the band 7/mec-2 family.</text>
</comment>
<dbReference type="InterPro" id="IPR036013">
    <property type="entry name" value="Band_7/SPFH_dom_sf"/>
</dbReference>
<gene>
    <name evidence="5" type="primary">hflK_1</name>
    <name evidence="4" type="ORF">TL5118_00466</name>
    <name evidence="5" type="ORF">TL5120_01726</name>
</gene>
<dbReference type="SMART" id="SM00244">
    <property type="entry name" value="PHB"/>
    <property type="match status" value="1"/>
</dbReference>
<dbReference type="GO" id="GO:0098552">
    <property type="term" value="C:side of membrane"/>
    <property type="evidence" value="ECO:0007669"/>
    <property type="project" value="UniProtKB-ARBA"/>
</dbReference>
<dbReference type="Proteomes" id="UP000051086">
    <property type="component" value="Unassembled WGS sequence"/>
</dbReference>
<accession>A0A0P1FQC6</accession>
<dbReference type="GO" id="GO:0005886">
    <property type="term" value="C:plasma membrane"/>
    <property type="evidence" value="ECO:0007669"/>
    <property type="project" value="InterPro"/>
</dbReference>
<name>A0A0P1FQC6_9RHOB</name>
<evidence type="ECO:0000313" key="7">
    <source>
        <dbReference type="Proteomes" id="UP000051887"/>
    </source>
</evidence>
<dbReference type="SUPFAM" id="SSF117892">
    <property type="entry name" value="Band 7/SPFH domain"/>
    <property type="match status" value="1"/>
</dbReference>
<dbReference type="FunFam" id="3.30.479.30:FF:000004">
    <property type="entry name" value="Putative membrane protease family, stomatin"/>
    <property type="match status" value="1"/>
</dbReference>
<dbReference type="Gene3D" id="6.10.250.2090">
    <property type="match status" value="1"/>
</dbReference>
<evidence type="ECO:0000313" key="5">
    <source>
        <dbReference type="EMBL" id="CUH71933.1"/>
    </source>
</evidence>
<dbReference type="EMBL" id="CYSB01000005">
    <property type="protein sequence ID" value="CUH63430.1"/>
    <property type="molecule type" value="Genomic_DNA"/>
</dbReference>
<reference evidence="5 7" key="2">
    <citation type="submission" date="2015-09" db="EMBL/GenBank/DDBJ databases">
        <authorList>
            <consortium name="Swine Surveillance"/>
        </authorList>
    </citation>
    <scope>NUCLEOTIDE SEQUENCE [LARGE SCALE GENOMIC DNA]</scope>
    <source>
        <strain evidence="5 7">5120</strain>
    </source>
</reference>
<comment type="subcellular location">
    <subcellularLocation>
        <location evidence="1">Membrane</location>
        <topology evidence="1">Single-pass membrane protein</topology>
    </subcellularLocation>
</comment>